<evidence type="ECO:0000256" key="4">
    <source>
        <dbReference type="ARBA" id="ARBA00023110"/>
    </source>
</evidence>
<sequence length="436" mass="47335">MKFKILFLLFLGMVNVHSQTVKKSVPVKKPTTTVKTAVKKPTTTASKTAVLKSTKPVVKTPAVIEGIFATVATNKGDITIELEYKKTPVTVANFIALAEGTNSFVSDQKLKGKPFYDGLKFHRVIQDFMIQGGDPSGNGSGGPGYAFKDEFTDLKHNKPGILSMANSGPTTNGSQFFITHKETPWLDGKHTVFGKVTVGMNVVNAITQNDVITKVTIVRKGALAQKFDAPKVFSDYFNNKSEDQKKQDLINAENKKKQELANAENNAKQAALQAEAKKSYLEKYGSVVAAKAAYFATAKATATTSPSGLVYKIIQNGTGVKPADKSTFYFHYAGYFEDGTLFDSSYENVAKEYGKFDANRAAQNGYQAFPFEAGKKDGMIAGFMESLALMSYGDKLLAFIPASLAYGSSGAGEVIPPNTNLIFELEMFEKQPAPKQ</sequence>
<dbReference type="SUPFAM" id="SSF50891">
    <property type="entry name" value="Cyclophilin-like"/>
    <property type="match status" value="1"/>
</dbReference>
<dbReference type="EMBL" id="FQWF01000019">
    <property type="protein sequence ID" value="SHH16842.1"/>
    <property type="molecule type" value="Genomic_DNA"/>
</dbReference>
<dbReference type="InterPro" id="IPR020892">
    <property type="entry name" value="Cyclophilin-type_PPIase_CS"/>
</dbReference>
<evidence type="ECO:0000313" key="12">
    <source>
        <dbReference type="Proteomes" id="UP000184020"/>
    </source>
</evidence>
<evidence type="ECO:0000259" key="9">
    <source>
        <dbReference type="PROSITE" id="PS50059"/>
    </source>
</evidence>
<dbReference type="PROSITE" id="PS50072">
    <property type="entry name" value="CSA_PPIASE_2"/>
    <property type="match status" value="1"/>
</dbReference>
<dbReference type="PROSITE" id="PS50059">
    <property type="entry name" value="FKBP_PPIASE"/>
    <property type="match status" value="1"/>
</dbReference>
<dbReference type="Pfam" id="PF00254">
    <property type="entry name" value="FKBP_C"/>
    <property type="match status" value="1"/>
</dbReference>
<evidence type="ECO:0000256" key="3">
    <source>
        <dbReference type="ARBA" id="ARBA00013194"/>
    </source>
</evidence>
<protein>
    <recommendedName>
        <fullName evidence="3 6">peptidylprolyl isomerase</fullName>
        <ecNumber evidence="3 6">5.2.1.8</ecNumber>
    </recommendedName>
</protein>
<evidence type="ECO:0000313" key="11">
    <source>
        <dbReference type="EMBL" id="SHH16842.1"/>
    </source>
</evidence>
<dbReference type="InterPro" id="IPR029000">
    <property type="entry name" value="Cyclophilin-like_dom_sf"/>
</dbReference>
<keyword evidence="4 6" id="KW-0697">Rotamase</keyword>
<dbReference type="Gene3D" id="3.10.50.40">
    <property type="match status" value="1"/>
</dbReference>
<dbReference type="PROSITE" id="PS00170">
    <property type="entry name" value="CSA_PPIASE_1"/>
    <property type="match status" value="1"/>
</dbReference>
<dbReference type="PANTHER" id="PTHR45625:SF4">
    <property type="entry name" value="PEPTIDYLPROLYL ISOMERASE DOMAIN AND WD REPEAT-CONTAINING PROTEIN 1"/>
    <property type="match status" value="1"/>
</dbReference>
<reference evidence="12" key="1">
    <citation type="submission" date="2016-11" db="EMBL/GenBank/DDBJ databases">
        <authorList>
            <person name="Varghese N."/>
            <person name="Submissions S."/>
        </authorList>
    </citation>
    <scope>NUCLEOTIDE SEQUENCE [LARGE SCALE GENOMIC DNA]</scope>
    <source>
        <strain evidence="12">DSM 17659</strain>
    </source>
</reference>
<evidence type="ECO:0000256" key="2">
    <source>
        <dbReference type="ARBA" id="ARBA00007365"/>
    </source>
</evidence>
<accession>A0A1M5QRW5</accession>
<feature type="coiled-coil region" evidence="7">
    <location>
        <begin position="242"/>
        <end position="277"/>
    </location>
</feature>
<evidence type="ECO:0000256" key="8">
    <source>
        <dbReference type="SAM" id="SignalP"/>
    </source>
</evidence>
<evidence type="ECO:0000256" key="1">
    <source>
        <dbReference type="ARBA" id="ARBA00000971"/>
    </source>
</evidence>
<dbReference type="PANTHER" id="PTHR45625">
    <property type="entry name" value="PEPTIDYL-PROLYL CIS-TRANS ISOMERASE-RELATED"/>
    <property type="match status" value="1"/>
</dbReference>
<dbReference type="STRING" id="229205.SAMN05444372_11915"/>
<feature type="signal peptide" evidence="8">
    <location>
        <begin position="1"/>
        <end position="18"/>
    </location>
</feature>
<comment type="similarity">
    <text evidence="2">Belongs to the cyclophilin-type PPIase family.</text>
</comment>
<dbReference type="OrthoDB" id="9807797at2"/>
<evidence type="ECO:0000256" key="7">
    <source>
        <dbReference type="SAM" id="Coils"/>
    </source>
</evidence>
<dbReference type="EC" id="5.2.1.8" evidence="3 6"/>
<dbReference type="RefSeq" id="WP_073022006.1">
    <property type="nucleotide sequence ID" value="NZ_FQWF01000019.1"/>
</dbReference>
<dbReference type="InterPro" id="IPR044666">
    <property type="entry name" value="Cyclophilin_A-like"/>
</dbReference>
<dbReference type="CDD" id="cd00317">
    <property type="entry name" value="cyclophilin"/>
    <property type="match status" value="1"/>
</dbReference>
<organism evidence="11 12">
    <name type="scientific">Flavobacterium micromati</name>
    <dbReference type="NCBI Taxonomy" id="229205"/>
    <lineage>
        <taxon>Bacteria</taxon>
        <taxon>Pseudomonadati</taxon>
        <taxon>Bacteroidota</taxon>
        <taxon>Flavobacteriia</taxon>
        <taxon>Flavobacteriales</taxon>
        <taxon>Flavobacteriaceae</taxon>
        <taxon>Flavobacterium</taxon>
    </lineage>
</organism>
<dbReference type="SUPFAM" id="SSF54534">
    <property type="entry name" value="FKBP-like"/>
    <property type="match status" value="1"/>
</dbReference>
<keyword evidence="8" id="KW-0732">Signal</keyword>
<dbReference type="Pfam" id="PF00160">
    <property type="entry name" value="Pro_isomerase"/>
    <property type="match status" value="1"/>
</dbReference>
<dbReference type="Gene3D" id="2.40.100.10">
    <property type="entry name" value="Cyclophilin-like"/>
    <property type="match status" value="1"/>
</dbReference>
<feature type="domain" description="PPIase cyclophilin-type" evidence="10">
    <location>
        <begin position="76"/>
        <end position="230"/>
    </location>
</feature>
<proteinExistence type="inferred from homology"/>
<keyword evidence="5 6" id="KW-0413">Isomerase</keyword>
<dbReference type="InterPro" id="IPR002130">
    <property type="entry name" value="Cyclophilin-type_PPIase_dom"/>
</dbReference>
<dbReference type="InterPro" id="IPR046357">
    <property type="entry name" value="PPIase_dom_sf"/>
</dbReference>
<evidence type="ECO:0000256" key="6">
    <source>
        <dbReference type="PROSITE-ProRule" id="PRU00277"/>
    </source>
</evidence>
<dbReference type="GO" id="GO:0006457">
    <property type="term" value="P:protein folding"/>
    <property type="evidence" value="ECO:0007669"/>
    <property type="project" value="InterPro"/>
</dbReference>
<dbReference type="PRINTS" id="PR00153">
    <property type="entry name" value="CSAPPISMRASE"/>
</dbReference>
<keyword evidence="7" id="KW-0175">Coiled coil</keyword>
<dbReference type="GO" id="GO:0003755">
    <property type="term" value="F:peptidyl-prolyl cis-trans isomerase activity"/>
    <property type="evidence" value="ECO:0007669"/>
    <property type="project" value="UniProtKB-KW"/>
</dbReference>
<dbReference type="AlphaFoldDB" id="A0A1M5QRW5"/>
<dbReference type="InterPro" id="IPR001179">
    <property type="entry name" value="PPIase_FKBP_dom"/>
</dbReference>
<evidence type="ECO:0000256" key="5">
    <source>
        <dbReference type="ARBA" id="ARBA00023235"/>
    </source>
</evidence>
<name>A0A1M5QRW5_9FLAO</name>
<dbReference type="Proteomes" id="UP000184020">
    <property type="component" value="Unassembled WGS sequence"/>
</dbReference>
<gene>
    <name evidence="11" type="ORF">SAMN05444372_11915</name>
</gene>
<evidence type="ECO:0000259" key="10">
    <source>
        <dbReference type="PROSITE" id="PS50072"/>
    </source>
</evidence>
<feature type="chain" id="PRO_5013110331" description="peptidylprolyl isomerase" evidence="8">
    <location>
        <begin position="19"/>
        <end position="436"/>
    </location>
</feature>
<keyword evidence="12" id="KW-1185">Reference proteome</keyword>
<comment type="catalytic activity">
    <reaction evidence="1 6">
        <text>[protein]-peptidylproline (omega=180) = [protein]-peptidylproline (omega=0)</text>
        <dbReference type="Rhea" id="RHEA:16237"/>
        <dbReference type="Rhea" id="RHEA-COMP:10747"/>
        <dbReference type="Rhea" id="RHEA-COMP:10748"/>
        <dbReference type="ChEBI" id="CHEBI:83833"/>
        <dbReference type="ChEBI" id="CHEBI:83834"/>
        <dbReference type="EC" id="5.2.1.8"/>
    </reaction>
</comment>
<feature type="domain" description="PPIase FKBP-type" evidence="9">
    <location>
        <begin position="325"/>
        <end position="431"/>
    </location>
</feature>